<proteinExistence type="predicted"/>
<accession>A0AAW9CJE3</accession>
<organism evidence="3 4">
    <name type="scientific">Burkholderia thailandensis</name>
    <dbReference type="NCBI Taxonomy" id="57975"/>
    <lineage>
        <taxon>Bacteria</taxon>
        <taxon>Pseudomonadati</taxon>
        <taxon>Pseudomonadota</taxon>
        <taxon>Betaproteobacteria</taxon>
        <taxon>Burkholderiales</taxon>
        <taxon>Burkholderiaceae</taxon>
        <taxon>Burkholderia</taxon>
        <taxon>pseudomallei group</taxon>
    </lineage>
</organism>
<protein>
    <submittedName>
        <fullName evidence="3">Endonuclease/exonuclease/phosphatase</fullName>
    </submittedName>
</protein>
<reference evidence="3" key="1">
    <citation type="submission" date="2018-08" db="EMBL/GenBank/DDBJ databases">
        <title>Identification of Burkholderia cepacia strains that express a Burkholderia pseudomallei-like capsular polysaccharide.</title>
        <authorList>
            <person name="Burtnick M.N."/>
            <person name="Vongsouvath M."/>
            <person name="Newton P."/>
            <person name="Wuthiekanun V."/>
            <person name="Limmathurotsakul D."/>
            <person name="Brett P.J."/>
            <person name="Chantratita N."/>
            <person name="Dance D.A."/>
        </authorList>
    </citation>
    <scope>NUCLEOTIDE SEQUENCE</scope>
    <source>
        <strain evidence="3">SBXCC001</strain>
    </source>
</reference>
<keyword evidence="2" id="KW-0732">Signal</keyword>
<evidence type="ECO:0000313" key="3">
    <source>
        <dbReference type="EMBL" id="MDW9250740.1"/>
    </source>
</evidence>
<keyword evidence="3" id="KW-0378">Hydrolase</keyword>
<evidence type="ECO:0000256" key="2">
    <source>
        <dbReference type="SAM" id="SignalP"/>
    </source>
</evidence>
<gene>
    <name evidence="3" type="ORF">C7S16_6328</name>
</gene>
<feature type="compositionally biased region" description="Basic residues" evidence="1">
    <location>
        <begin position="97"/>
        <end position="110"/>
    </location>
</feature>
<name>A0AAW9CJE3_BURTH</name>
<dbReference type="EMBL" id="QXCT01000001">
    <property type="protein sequence ID" value="MDW9250740.1"/>
    <property type="molecule type" value="Genomic_DNA"/>
</dbReference>
<evidence type="ECO:0000256" key="1">
    <source>
        <dbReference type="SAM" id="MobiDB-lite"/>
    </source>
</evidence>
<keyword evidence="3" id="KW-0255">Endonuclease</keyword>
<dbReference type="AlphaFoldDB" id="A0AAW9CJE3"/>
<sequence>MRTPSPLLALLSLLSAAAPAFAATAAPVSANCGGSATPIADIQGASSPSPLAGQNVSIEAVVTADFGGADGFGGFFVQQADPQRRNQPGVSEGCSSTRRKRARKRATSCT</sequence>
<comment type="caution">
    <text evidence="3">The sequence shown here is derived from an EMBL/GenBank/DDBJ whole genome shotgun (WGS) entry which is preliminary data.</text>
</comment>
<feature type="chain" id="PRO_5043589245" evidence="2">
    <location>
        <begin position="23"/>
        <end position="110"/>
    </location>
</feature>
<keyword evidence="3" id="KW-0540">Nuclease</keyword>
<dbReference type="GO" id="GO:0004519">
    <property type="term" value="F:endonuclease activity"/>
    <property type="evidence" value="ECO:0007669"/>
    <property type="project" value="UniProtKB-KW"/>
</dbReference>
<dbReference type="Proteomes" id="UP001272137">
    <property type="component" value="Unassembled WGS sequence"/>
</dbReference>
<evidence type="ECO:0000313" key="4">
    <source>
        <dbReference type="Proteomes" id="UP001272137"/>
    </source>
</evidence>
<feature type="signal peptide" evidence="2">
    <location>
        <begin position="1"/>
        <end position="22"/>
    </location>
</feature>
<feature type="region of interest" description="Disordered" evidence="1">
    <location>
        <begin position="79"/>
        <end position="110"/>
    </location>
</feature>